<dbReference type="Pfam" id="PF02738">
    <property type="entry name" value="MoCoBD_1"/>
    <property type="match status" value="1"/>
</dbReference>
<organism evidence="9 10">
    <name type="scientific">Spodoptera littoralis</name>
    <name type="common">Egyptian cotton leafworm</name>
    <dbReference type="NCBI Taxonomy" id="7109"/>
    <lineage>
        <taxon>Eukaryota</taxon>
        <taxon>Metazoa</taxon>
        <taxon>Ecdysozoa</taxon>
        <taxon>Arthropoda</taxon>
        <taxon>Hexapoda</taxon>
        <taxon>Insecta</taxon>
        <taxon>Pterygota</taxon>
        <taxon>Neoptera</taxon>
        <taxon>Endopterygota</taxon>
        <taxon>Lepidoptera</taxon>
        <taxon>Glossata</taxon>
        <taxon>Ditrysia</taxon>
        <taxon>Noctuoidea</taxon>
        <taxon>Noctuidae</taxon>
        <taxon>Amphipyrinae</taxon>
        <taxon>Spodoptera</taxon>
    </lineage>
</organism>
<evidence type="ECO:0000259" key="8">
    <source>
        <dbReference type="SMART" id="SM01008"/>
    </source>
</evidence>
<evidence type="ECO:0000313" key="10">
    <source>
        <dbReference type="Proteomes" id="UP001153321"/>
    </source>
</evidence>
<dbReference type="SMART" id="SM01008">
    <property type="entry name" value="Ald_Xan_dh_C"/>
    <property type="match status" value="1"/>
</dbReference>
<evidence type="ECO:0000256" key="7">
    <source>
        <dbReference type="ARBA" id="ARBA00034078"/>
    </source>
</evidence>
<name>A0A9P0I015_SPOLI</name>
<dbReference type="GO" id="GO:0016491">
    <property type="term" value="F:oxidoreductase activity"/>
    <property type="evidence" value="ECO:0007669"/>
    <property type="project" value="UniProtKB-KW"/>
</dbReference>
<sequence>MDIPGEPSPECRKKLALGLFYKFILNIAPAGRANSRFSTGGSLFKRAVSRGKEDYQTDKSLFPLNQPVNKLEGIIQASGEATYTNDIPPIPREVFGAFVLSTIHKGTVDSIDIEGALKMDGVVAIFSPKDIPGVNSFTVPGLPLQTEDEEILADEVKFYGQPIAILVAETEKLADTLAKKVKVTYKNVSSSSPVLTIDDAKKDSKRYVGGGPSIERVSRGNKTTKIIKGIYNIEAQYPYYIEPITCVVVPVDDKLEVYDSTQWMDLTQNAIARSLGIKESDILLQVRRVGGAFGGKVSRNTQAATACALVAKKLDRPCRFILPLQTNLSATGRRLPCQCDYEVGVDDDGKIQYLNATIIEDNGCSNNEDMLEYSVGAFSNCYNKDTWSVKSATVTTDTPSNTWVRGPGTVEGITCIEHIMQHIAFAVNKDPTAVRQINMRSEDNDLPDLIESYKRK</sequence>
<dbReference type="InterPro" id="IPR008274">
    <property type="entry name" value="AldOxase/xan_DH_MoCoBD1"/>
</dbReference>
<dbReference type="Gene3D" id="3.30.365.10">
    <property type="entry name" value="Aldehyde oxidase/xanthine dehydrogenase, molybdopterin binding domain"/>
    <property type="match status" value="2"/>
</dbReference>
<reference evidence="9" key="1">
    <citation type="submission" date="2022-02" db="EMBL/GenBank/DDBJ databases">
        <authorList>
            <person name="King R."/>
        </authorList>
    </citation>
    <scope>NUCLEOTIDE SEQUENCE</scope>
</reference>
<dbReference type="InterPro" id="IPR036856">
    <property type="entry name" value="Ald_Oxase/Xan_DH_a/b_sf"/>
</dbReference>
<evidence type="ECO:0000256" key="6">
    <source>
        <dbReference type="ARBA" id="ARBA00023014"/>
    </source>
</evidence>
<dbReference type="InterPro" id="IPR016208">
    <property type="entry name" value="Ald_Oxase/xanthine_DH-like"/>
</dbReference>
<dbReference type="GO" id="GO:0051537">
    <property type="term" value="F:2 iron, 2 sulfur cluster binding"/>
    <property type="evidence" value="ECO:0007669"/>
    <property type="project" value="UniProtKB-KW"/>
</dbReference>
<dbReference type="PANTHER" id="PTHR11908:SF132">
    <property type="entry name" value="ALDEHYDE OXIDASE 1-RELATED"/>
    <property type="match status" value="1"/>
</dbReference>
<protein>
    <recommendedName>
        <fullName evidence="8">Aldehyde oxidase/xanthine dehydrogenase a/b hammerhead domain-containing protein</fullName>
    </recommendedName>
</protein>
<proteinExistence type="inferred from homology"/>
<comment type="cofactor">
    <cofactor evidence="1">
        <name>Mo-molybdopterin</name>
        <dbReference type="ChEBI" id="CHEBI:71302"/>
    </cofactor>
</comment>
<keyword evidence="4" id="KW-0479">Metal-binding</keyword>
<dbReference type="InterPro" id="IPR037165">
    <property type="entry name" value="AldOxase/xan_DH_Mopterin-bd_sf"/>
</dbReference>
<comment type="similarity">
    <text evidence="2">Belongs to the xanthine dehydrogenase family.</text>
</comment>
<evidence type="ECO:0000313" key="9">
    <source>
        <dbReference type="EMBL" id="CAH1637003.1"/>
    </source>
</evidence>
<dbReference type="EMBL" id="LR824545">
    <property type="protein sequence ID" value="CAH1637003.1"/>
    <property type="molecule type" value="Genomic_DNA"/>
</dbReference>
<keyword evidence="4" id="KW-0001">2Fe-2S</keyword>
<comment type="cofactor">
    <cofactor evidence="7">
        <name>[2Fe-2S] cluster</name>
        <dbReference type="ChEBI" id="CHEBI:190135"/>
    </cofactor>
</comment>
<accession>A0A9P0I015</accession>
<dbReference type="SUPFAM" id="SSF54665">
    <property type="entry name" value="CO dehydrogenase molybdoprotein N-domain-like"/>
    <property type="match status" value="1"/>
</dbReference>
<keyword evidence="10" id="KW-1185">Reference proteome</keyword>
<dbReference type="SUPFAM" id="SSF56003">
    <property type="entry name" value="Molybdenum cofactor-binding domain"/>
    <property type="match status" value="1"/>
</dbReference>
<dbReference type="FunFam" id="3.30.365.10:FF:000001">
    <property type="entry name" value="Xanthine dehydrogenase oxidase"/>
    <property type="match status" value="1"/>
</dbReference>
<keyword evidence="5" id="KW-0560">Oxidoreductase</keyword>
<dbReference type="Proteomes" id="UP001153321">
    <property type="component" value="Chromosome 14"/>
</dbReference>
<dbReference type="GO" id="GO:0005506">
    <property type="term" value="F:iron ion binding"/>
    <property type="evidence" value="ECO:0007669"/>
    <property type="project" value="InterPro"/>
</dbReference>
<feature type="domain" description="Aldehyde oxidase/xanthine dehydrogenase a/b hammerhead" evidence="8">
    <location>
        <begin position="78"/>
        <end position="189"/>
    </location>
</feature>
<dbReference type="InterPro" id="IPR000674">
    <property type="entry name" value="Ald_Oxase/Xan_DH_a/b"/>
</dbReference>
<dbReference type="Gene3D" id="3.90.1170.50">
    <property type="entry name" value="Aldehyde oxidase/xanthine dehydrogenase, a/b hammerhead"/>
    <property type="match status" value="1"/>
</dbReference>
<gene>
    <name evidence="9" type="ORF">SPLIT_LOCUS2364</name>
</gene>
<evidence type="ECO:0000256" key="4">
    <source>
        <dbReference type="ARBA" id="ARBA00022714"/>
    </source>
</evidence>
<keyword evidence="6" id="KW-0411">Iron-sulfur</keyword>
<evidence type="ECO:0000256" key="2">
    <source>
        <dbReference type="ARBA" id="ARBA00006849"/>
    </source>
</evidence>
<keyword evidence="4" id="KW-0408">Iron</keyword>
<keyword evidence="3" id="KW-0500">Molybdenum</keyword>
<dbReference type="PANTHER" id="PTHR11908">
    <property type="entry name" value="XANTHINE DEHYDROGENASE"/>
    <property type="match status" value="1"/>
</dbReference>
<evidence type="ECO:0000256" key="1">
    <source>
        <dbReference type="ARBA" id="ARBA00001924"/>
    </source>
</evidence>
<dbReference type="AlphaFoldDB" id="A0A9P0I015"/>
<dbReference type="Pfam" id="PF01315">
    <property type="entry name" value="Ald_Xan_dh_C"/>
    <property type="match status" value="1"/>
</dbReference>
<evidence type="ECO:0000256" key="3">
    <source>
        <dbReference type="ARBA" id="ARBA00022505"/>
    </source>
</evidence>
<evidence type="ECO:0000256" key="5">
    <source>
        <dbReference type="ARBA" id="ARBA00023002"/>
    </source>
</evidence>